<keyword evidence="1" id="KW-0175">Coiled coil</keyword>
<protein>
    <submittedName>
        <fullName evidence="2">Uncharacterized protein</fullName>
    </submittedName>
</protein>
<dbReference type="RefSeq" id="WP_157689467.1">
    <property type="nucleotide sequence ID" value="NZ_CP034345.1"/>
</dbReference>
<sequence>MSTGKSLADDVERIDDNVNGLFAKVSDLADRVDELEDENERLREELQEAKNDAELAVAVAGETSDRARADGGPTKVKRAELLSRNELVRQAIKTAGKGGAVTAGDVVDMARPETNLHHRTVHDAWDKLVSRWGSIRVQERDDAANRLVVDRDDLEDELVRLVDDDLSDTQLAEELHRGRT</sequence>
<evidence type="ECO:0000256" key="1">
    <source>
        <dbReference type="SAM" id="Coils"/>
    </source>
</evidence>
<evidence type="ECO:0000313" key="2">
    <source>
        <dbReference type="EMBL" id="QGX95011.1"/>
    </source>
</evidence>
<dbReference type="Proteomes" id="UP000428325">
    <property type="component" value="Chromosome"/>
</dbReference>
<dbReference type="AlphaFoldDB" id="A0A6B9F9R6"/>
<dbReference type="GeneID" id="43369773"/>
<dbReference type="EMBL" id="CP034345">
    <property type="protein sequence ID" value="QGX95011.1"/>
    <property type="molecule type" value="Genomic_DNA"/>
</dbReference>
<proteinExistence type="predicted"/>
<organism evidence="2 3">
    <name type="scientific">Haloplanus rallus</name>
    <dbReference type="NCBI Taxonomy" id="1816183"/>
    <lineage>
        <taxon>Archaea</taxon>
        <taxon>Methanobacteriati</taxon>
        <taxon>Methanobacteriota</taxon>
        <taxon>Stenosarchaea group</taxon>
        <taxon>Halobacteria</taxon>
        <taxon>Halobacteriales</taxon>
        <taxon>Haloferacaceae</taxon>
        <taxon>Haloplanus</taxon>
    </lineage>
</organism>
<feature type="coiled-coil region" evidence="1">
    <location>
        <begin position="18"/>
        <end position="59"/>
    </location>
</feature>
<name>A0A6B9F9R6_9EURY</name>
<accession>A0A6B9F9R6</accession>
<reference evidence="2 3" key="1">
    <citation type="submission" date="2018-12" db="EMBL/GenBank/DDBJ databases">
        <title>Complete genome sequence of Haloplanus rallus MBLA0036.</title>
        <authorList>
            <person name="Nam Y.-d."/>
            <person name="Kang J."/>
            <person name="Chung W.-H."/>
            <person name="Park Y.S."/>
        </authorList>
    </citation>
    <scope>NUCLEOTIDE SEQUENCE [LARGE SCALE GENOMIC DNA]</scope>
    <source>
        <strain evidence="2 3">MBLA0036</strain>
    </source>
</reference>
<gene>
    <name evidence="2" type="ORF">EI982_09510</name>
</gene>
<evidence type="ECO:0000313" key="3">
    <source>
        <dbReference type="Proteomes" id="UP000428325"/>
    </source>
</evidence>
<keyword evidence="3" id="KW-1185">Reference proteome</keyword>
<dbReference type="KEGG" id="hra:EI982_09510"/>